<dbReference type="RefSeq" id="WP_254569722.1">
    <property type="nucleotide sequence ID" value="NZ_CP098502.1"/>
</dbReference>
<sequence length="56" mass="5863">MIVAFGLFLLLLGVAAHVVFVFRLGGFILALGLVLMGLRALGRAMGGEDFSGPRSD</sequence>
<name>A0ABY5DQA8_9ACTN</name>
<evidence type="ECO:0000313" key="1">
    <source>
        <dbReference type="EMBL" id="UTI62987.1"/>
    </source>
</evidence>
<dbReference type="EMBL" id="CP098502">
    <property type="protein sequence ID" value="UTI62987.1"/>
    <property type="molecule type" value="Genomic_DNA"/>
</dbReference>
<keyword evidence="2" id="KW-1185">Reference proteome</keyword>
<gene>
    <name evidence="1" type="ORF">NBH00_16670</name>
</gene>
<dbReference type="Proteomes" id="UP001056035">
    <property type="component" value="Chromosome"/>
</dbReference>
<organism evidence="1 2">
    <name type="scientific">Paraconexibacter antarcticus</name>
    <dbReference type="NCBI Taxonomy" id="2949664"/>
    <lineage>
        <taxon>Bacteria</taxon>
        <taxon>Bacillati</taxon>
        <taxon>Actinomycetota</taxon>
        <taxon>Thermoleophilia</taxon>
        <taxon>Solirubrobacterales</taxon>
        <taxon>Paraconexibacteraceae</taxon>
        <taxon>Paraconexibacter</taxon>
    </lineage>
</organism>
<accession>A0ABY5DQA8</accession>
<proteinExistence type="predicted"/>
<reference evidence="1 2" key="1">
    <citation type="submission" date="2022-06" db="EMBL/GenBank/DDBJ databases">
        <title>Paraconexibacter antarcticus.</title>
        <authorList>
            <person name="Kim C.S."/>
        </authorList>
    </citation>
    <scope>NUCLEOTIDE SEQUENCE [LARGE SCALE GENOMIC DNA]</scope>
    <source>
        <strain evidence="1 2">02-257</strain>
    </source>
</reference>
<protein>
    <submittedName>
        <fullName evidence="1">Uncharacterized protein</fullName>
    </submittedName>
</protein>
<evidence type="ECO:0000313" key="2">
    <source>
        <dbReference type="Proteomes" id="UP001056035"/>
    </source>
</evidence>